<reference evidence="1" key="1">
    <citation type="journal article" date="2014" name="Int. J. Syst. Evol. Microbiol.">
        <title>Complete genome sequence of Corynebacterium casei LMG S-19264T (=DSM 44701T), isolated from a smear-ripened cheese.</title>
        <authorList>
            <consortium name="US DOE Joint Genome Institute (JGI-PGF)"/>
            <person name="Walter F."/>
            <person name="Albersmeier A."/>
            <person name="Kalinowski J."/>
            <person name="Ruckert C."/>
        </authorList>
    </citation>
    <scope>NUCLEOTIDE SEQUENCE</scope>
    <source>
        <strain evidence="1">CGMCC 4.7430</strain>
    </source>
</reference>
<gene>
    <name evidence="1" type="ORF">GCM10012278_81530</name>
</gene>
<organism evidence="1 2">
    <name type="scientific">Nonomuraea glycinis</name>
    <dbReference type="NCBI Taxonomy" id="2047744"/>
    <lineage>
        <taxon>Bacteria</taxon>
        <taxon>Bacillati</taxon>
        <taxon>Actinomycetota</taxon>
        <taxon>Actinomycetes</taxon>
        <taxon>Streptosporangiales</taxon>
        <taxon>Streptosporangiaceae</taxon>
        <taxon>Nonomuraea</taxon>
    </lineage>
</organism>
<dbReference type="Proteomes" id="UP000660745">
    <property type="component" value="Unassembled WGS sequence"/>
</dbReference>
<dbReference type="EMBL" id="BMNK01000022">
    <property type="protein sequence ID" value="GGP16706.1"/>
    <property type="molecule type" value="Genomic_DNA"/>
</dbReference>
<proteinExistence type="predicted"/>
<protein>
    <submittedName>
        <fullName evidence="1">Uncharacterized protein</fullName>
    </submittedName>
</protein>
<evidence type="ECO:0000313" key="2">
    <source>
        <dbReference type="Proteomes" id="UP000660745"/>
    </source>
</evidence>
<sequence length="84" mass="8797">MNRDLDSMITIDFPAAKVTLATGAEASHKSLGPTSARPGRSDFDLLSALGDVAWVTLDGDRVQLAGRAVTVLSDPSHISPPNSH</sequence>
<comment type="caution">
    <text evidence="1">The sequence shown here is derived from an EMBL/GenBank/DDBJ whole genome shotgun (WGS) entry which is preliminary data.</text>
</comment>
<keyword evidence="2" id="KW-1185">Reference proteome</keyword>
<dbReference type="AlphaFoldDB" id="A0A918AD38"/>
<evidence type="ECO:0000313" key="1">
    <source>
        <dbReference type="EMBL" id="GGP16706.1"/>
    </source>
</evidence>
<name>A0A918AD38_9ACTN</name>
<reference evidence="1" key="2">
    <citation type="submission" date="2020-09" db="EMBL/GenBank/DDBJ databases">
        <authorList>
            <person name="Sun Q."/>
            <person name="Zhou Y."/>
        </authorList>
    </citation>
    <scope>NUCLEOTIDE SEQUENCE</scope>
    <source>
        <strain evidence="1">CGMCC 4.7430</strain>
    </source>
</reference>
<accession>A0A918AD38</accession>